<sequence>KKYQKGLLISSGLIGSLVAYDGLVNEFYYCGGAGRFLRSFKIGCLISLDYTWNLWDLEEGDPEYERIIKVIHKRSAERLLDGCLKNGGLYVKLGQGVASINHILPTEYVQTLRQLQDRCLTRKKGEVRKLFQQDFGKTPEELFHSFDYEPIAAASLAQVFRAKTKNGKEVAVKVQYIDLQKRFYSDISTILFLQSLVAKIHKNYDFSWVVDEVIDALKMELDFVNEGKNSEKCSQHLSKFNFIHVPKVYWNLTTTRVLTTEFIYGFKISDVESLKKNNIDIADVDIKLFKTFSEQIFNTGFLHGDPHPGNVFVRKGKNGKTELILLDHGLYENLTKDISYNLCRFWEAIVLKDYDGMKKHANALNVTDYKVFAEIMLQRPLEIKHKHKFTTKLTDEEIAYMTEMAKKRFDVIMKTLKQMPNNIVLVLRNLNTVRAISRDHGDPVDRPKIIARCAINSIKQTKSGFFGYFLYLKRRINFEFQLWKMSMQFWIYTIYLKFISLGRSEDASSLLNVQVNV</sequence>
<dbReference type="SUPFAM" id="SSF56112">
    <property type="entry name" value="Protein kinase-like (PK-like)"/>
    <property type="match status" value="1"/>
</dbReference>
<proteinExistence type="evidence at transcript level"/>
<evidence type="ECO:0000313" key="3">
    <source>
        <dbReference type="EMBL" id="JAB56416.1"/>
    </source>
</evidence>
<comment type="similarity">
    <text evidence="1">Belongs to the protein kinase superfamily. ADCK protein kinase family.</text>
</comment>
<feature type="domain" description="ABC1 atypical kinase-like" evidence="2">
    <location>
        <begin position="114"/>
        <end position="360"/>
    </location>
</feature>
<accession>U5ES14</accession>
<dbReference type="InterPro" id="IPR051130">
    <property type="entry name" value="Mito_struct-func_regulator"/>
</dbReference>
<dbReference type="AlphaFoldDB" id="U5ES14"/>
<name>U5ES14_9DIPT</name>
<organism evidence="3">
    <name type="scientific">Corethrella appendiculata</name>
    <dbReference type="NCBI Taxonomy" id="1370023"/>
    <lineage>
        <taxon>Eukaryota</taxon>
        <taxon>Metazoa</taxon>
        <taxon>Ecdysozoa</taxon>
        <taxon>Arthropoda</taxon>
        <taxon>Hexapoda</taxon>
        <taxon>Insecta</taxon>
        <taxon>Pterygota</taxon>
        <taxon>Neoptera</taxon>
        <taxon>Endopterygota</taxon>
        <taxon>Diptera</taxon>
        <taxon>Nematocera</taxon>
        <taxon>Culicoidea</taxon>
        <taxon>Chaoboridae</taxon>
        <taxon>Corethrella</taxon>
    </lineage>
</organism>
<dbReference type="EMBL" id="GANO01003455">
    <property type="protein sequence ID" value="JAB56416.1"/>
    <property type="molecule type" value="mRNA"/>
</dbReference>
<dbReference type="InterPro" id="IPR011009">
    <property type="entry name" value="Kinase-like_dom_sf"/>
</dbReference>
<feature type="non-terminal residue" evidence="3">
    <location>
        <position position="1"/>
    </location>
</feature>
<dbReference type="InterPro" id="IPR004147">
    <property type="entry name" value="ABC1_dom"/>
</dbReference>
<evidence type="ECO:0000256" key="1">
    <source>
        <dbReference type="ARBA" id="ARBA00009670"/>
    </source>
</evidence>
<dbReference type="CDD" id="cd13969">
    <property type="entry name" value="ADCK1-like"/>
    <property type="match status" value="1"/>
</dbReference>
<evidence type="ECO:0000259" key="2">
    <source>
        <dbReference type="Pfam" id="PF03109"/>
    </source>
</evidence>
<dbReference type="PANTHER" id="PTHR43173">
    <property type="entry name" value="ABC1 FAMILY PROTEIN"/>
    <property type="match status" value="1"/>
</dbReference>
<dbReference type="Pfam" id="PF03109">
    <property type="entry name" value="ABC1"/>
    <property type="match status" value="1"/>
</dbReference>
<reference evidence="3" key="1">
    <citation type="journal article" date="2014" name="Insect Biochem. Mol. Biol.">
        <title>An insight into the sialome of the frog biting fly, Corethrella appendiculata.</title>
        <authorList>
            <person name="Ribeiro J.M.C."/>
            <person name="Chagas A.C."/>
            <person name="Pham V.M."/>
            <person name="Lounibos L.P."/>
            <person name="Calvo E."/>
        </authorList>
    </citation>
    <scope>NUCLEOTIDE SEQUENCE</scope>
    <source>
        <tissue evidence="3">Salivary glands</tissue>
    </source>
</reference>
<dbReference type="PANTHER" id="PTHR43173:SF28">
    <property type="entry name" value="AARF DOMAIN CONTAINING KINASE 5"/>
    <property type="match status" value="1"/>
</dbReference>
<dbReference type="InterPro" id="IPR045307">
    <property type="entry name" value="ADCK1_dom"/>
</dbReference>
<protein>
    <recommendedName>
        <fullName evidence="2">ABC1 atypical kinase-like domain-containing protein</fullName>
    </recommendedName>
</protein>